<evidence type="ECO:0000313" key="2">
    <source>
        <dbReference type="Proteomes" id="UP000593567"/>
    </source>
</evidence>
<reference evidence="1" key="1">
    <citation type="submission" date="2020-06" db="EMBL/GenBank/DDBJ databases">
        <title>Draft genome of Bugula neritina, a colonial animal packing powerful symbionts and potential medicines.</title>
        <authorList>
            <person name="Rayko M."/>
        </authorList>
    </citation>
    <scope>NUCLEOTIDE SEQUENCE [LARGE SCALE GENOMIC DNA]</scope>
    <source>
        <strain evidence="1">Kwan_BN1</strain>
    </source>
</reference>
<dbReference type="Gene3D" id="2.120.10.30">
    <property type="entry name" value="TolB, C-terminal domain"/>
    <property type="match status" value="1"/>
</dbReference>
<dbReference type="AlphaFoldDB" id="A0A7J7J0V6"/>
<evidence type="ECO:0000313" key="1">
    <source>
        <dbReference type="EMBL" id="KAF6019356.1"/>
    </source>
</evidence>
<dbReference type="InterPro" id="IPR011044">
    <property type="entry name" value="Quino_amine_DH_bsu"/>
</dbReference>
<dbReference type="InterPro" id="IPR011042">
    <property type="entry name" value="6-blade_b-propeller_TolB-like"/>
</dbReference>
<name>A0A7J7J0V6_BUGNE</name>
<accession>A0A7J7J0V6</accession>
<proteinExistence type="predicted"/>
<dbReference type="SUPFAM" id="SSF50969">
    <property type="entry name" value="YVTN repeat-like/Quinoprotein amine dehydrogenase"/>
    <property type="match status" value="1"/>
</dbReference>
<gene>
    <name evidence="1" type="ORF">EB796_022323</name>
</gene>
<sequence length="393" mass="44954">MVLVAELFEKKKMETLSEFDSTIDKLYVVYKSMWKKFDDFVDQNGAPGNNDQQSTLITTVEQMSGSVLKKIDDVEKCKRETHVKMKTRPRLSIINDIYLKIDDELKRDCERVHQLRQAEQDKLGYILRKIARQLQPTSSQRKFDYNELTHLHTVRTSRNCYSVSFKGDGRLIAACDFGFHLCDEHGNRECGRSAKFPTTAIEINEEIYYIDLWNWSYIKKCSLDLDNEVTISSFNYPSHTHSRLAVSNNYLAVNEKLHKSILVHRISPGSNKRTKDLGYEPVHIFFHQDGNLLVTDEQNGVLLSYRVAEDCGIAEEWRCTGLELASSICTDGLGNIFVGSTDKKVLYIVSKEGKLISELSHEELPKSPGGMSIQDNTLAIACIADGYKFFMFN</sequence>
<organism evidence="1 2">
    <name type="scientific">Bugula neritina</name>
    <name type="common">Brown bryozoan</name>
    <name type="synonym">Sertularia neritina</name>
    <dbReference type="NCBI Taxonomy" id="10212"/>
    <lineage>
        <taxon>Eukaryota</taxon>
        <taxon>Metazoa</taxon>
        <taxon>Spiralia</taxon>
        <taxon>Lophotrochozoa</taxon>
        <taxon>Bryozoa</taxon>
        <taxon>Gymnolaemata</taxon>
        <taxon>Cheilostomatida</taxon>
        <taxon>Flustrina</taxon>
        <taxon>Buguloidea</taxon>
        <taxon>Bugulidae</taxon>
        <taxon>Bugula</taxon>
    </lineage>
</organism>
<keyword evidence="2" id="KW-1185">Reference proteome</keyword>
<dbReference type="EMBL" id="VXIV02003235">
    <property type="protein sequence ID" value="KAF6019356.1"/>
    <property type="molecule type" value="Genomic_DNA"/>
</dbReference>
<comment type="caution">
    <text evidence="1">The sequence shown here is derived from an EMBL/GenBank/DDBJ whole genome shotgun (WGS) entry which is preliminary data.</text>
</comment>
<dbReference type="Proteomes" id="UP000593567">
    <property type="component" value="Unassembled WGS sequence"/>
</dbReference>
<protein>
    <submittedName>
        <fullName evidence="1">Uncharacterized protein</fullName>
    </submittedName>
</protein>